<dbReference type="Ensembl" id="ENSMCST00000000223.1">
    <property type="protein sequence ID" value="ENSMCSP00000000211.1"/>
    <property type="gene ID" value="ENSMCSG00000000196.1"/>
</dbReference>
<evidence type="ECO:0000313" key="1">
    <source>
        <dbReference type="Ensembl" id="ENSMCSP00000000211.1"/>
    </source>
</evidence>
<reference evidence="1" key="1">
    <citation type="submission" date="2025-08" db="UniProtKB">
        <authorList>
            <consortium name="Ensembl"/>
        </authorList>
    </citation>
    <scope>IDENTIFICATION</scope>
</reference>
<organism evidence="1 2">
    <name type="scientific">Malurus cyaneus samueli</name>
    <dbReference type="NCBI Taxonomy" id="2593467"/>
    <lineage>
        <taxon>Eukaryota</taxon>
        <taxon>Metazoa</taxon>
        <taxon>Chordata</taxon>
        <taxon>Craniata</taxon>
        <taxon>Vertebrata</taxon>
        <taxon>Euteleostomi</taxon>
        <taxon>Archelosauria</taxon>
        <taxon>Archosauria</taxon>
        <taxon>Dinosauria</taxon>
        <taxon>Saurischia</taxon>
        <taxon>Theropoda</taxon>
        <taxon>Coelurosauria</taxon>
        <taxon>Aves</taxon>
        <taxon>Neognathae</taxon>
        <taxon>Neoaves</taxon>
        <taxon>Telluraves</taxon>
        <taxon>Australaves</taxon>
        <taxon>Passeriformes</taxon>
        <taxon>Meliphagoidea</taxon>
        <taxon>Maluridae</taxon>
        <taxon>Malurus</taxon>
    </lineage>
</organism>
<name>A0A8C5WZW6_9PASS</name>
<proteinExistence type="predicted"/>
<protein>
    <submittedName>
        <fullName evidence="1">Uncharacterized protein</fullName>
    </submittedName>
</protein>
<dbReference type="AlphaFoldDB" id="A0A8C5WZW6"/>
<reference evidence="1" key="2">
    <citation type="submission" date="2025-09" db="UniProtKB">
        <authorList>
            <consortium name="Ensembl"/>
        </authorList>
    </citation>
    <scope>IDENTIFICATION</scope>
</reference>
<sequence length="70" mass="7671">MPIVHTPAWGPFSSPFQPFPLLCGFPLIFPRQRCHSNGVSCPPCLPAIRATPASVPSESTFLKPLDLLHF</sequence>
<evidence type="ECO:0000313" key="2">
    <source>
        <dbReference type="Proteomes" id="UP000694560"/>
    </source>
</evidence>
<dbReference type="Proteomes" id="UP000694560">
    <property type="component" value="Unplaced"/>
</dbReference>
<accession>A0A8C5WZW6</accession>
<keyword evidence="2" id="KW-1185">Reference proteome</keyword>